<proteinExistence type="predicted"/>
<protein>
    <submittedName>
        <fullName evidence="1">Uncharacterized protein</fullName>
    </submittedName>
</protein>
<organism evidence="1 2">
    <name type="scientific">Amniculicola lignicola CBS 123094</name>
    <dbReference type="NCBI Taxonomy" id="1392246"/>
    <lineage>
        <taxon>Eukaryota</taxon>
        <taxon>Fungi</taxon>
        <taxon>Dikarya</taxon>
        <taxon>Ascomycota</taxon>
        <taxon>Pezizomycotina</taxon>
        <taxon>Dothideomycetes</taxon>
        <taxon>Pleosporomycetidae</taxon>
        <taxon>Pleosporales</taxon>
        <taxon>Amniculicolaceae</taxon>
        <taxon>Amniculicola</taxon>
    </lineage>
</organism>
<sequence length="270" mass="30408">MEPNPNIPTLLHRIQNHLPPELRFEIFDLLPSTHIEPPTTTTPGLHWLKTTLPPLLTLSPSLASQAHSYLRTRNPTSQGQLTLYCTTPTAIEVAEMLVSQIDTALGWDMLDLRKRESNPVTNTVARHVARVPARKFLRDWEYHKGARYPGIVAGAKQDEFEDFLRCAVLQCRPHQGFISAINMRYLVSKSSISDGLREVRIRTIVRILERYLERQDNKLTDVSAVLVLDARCGEDDEEYIKGVVSQCSRGRAGDLTVAKAAGQEVGLFKD</sequence>
<dbReference type="AlphaFoldDB" id="A0A6A5WUH8"/>
<reference evidence="1" key="1">
    <citation type="journal article" date="2020" name="Stud. Mycol.">
        <title>101 Dothideomycetes genomes: a test case for predicting lifestyles and emergence of pathogens.</title>
        <authorList>
            <person name="Haridas S."/>
            <person name="Albert R."/>
            <person name="Binder M."/>
            <person name="Bloem J."/>
            <person name="Labutti K."/>
            <person name="Salamov A."/>
            <person name="Andreopoulos B."/>
            <person name="Baker S."/>
            <person name="Barry K."/>
            <person name="Bills G."/>
            <person name="Bluhm B."/>
            <person name="Cannon C."/>
            <person name="Castanera R."/>
            <person name="Culley D."/>
            <person name="Daum C."/>
            <person name="Ezra D."/>
            <person name="Gonzalez J."/>
            <person name="Henrissat B."/>
            <person name="Kuo A."/>
            <person name="Liang C."/>
            <person name="Lipzen A."/>
            <person name="Lutzoni F."/>
            <person name="Magnuson J."/>
            <person name="Mondo S."/>
            <person name="Nolan M."/>
            <person name="Ohm R."/>
            <person name="Pangilinan J."/>
            <person name="Park H.-J."/>
            <person name="Ramirez L."/>
            <person name="Alfaro M."/>
            <person name="Sun H."/>
            <person name="Tritt A."/>
            <person name="Yoshinaga Y."/>
            <person name="Zwiers L.-H."/>
            <person name="Turgeon B."/>
            <person name="Goodwin S."/>
            <person name="Spatafora J."/>
            <person name="Crous P."/>
            <person name="Grigoriev I."/>
        </authorList>
    </citation>
    <scope>NUCLEOTIDE SEQUENCE</scope>
    <source>
        <strain evidence="1">CBS 123094</strain>
    </source>
</reference>
<evidence type="ECO:0000313" key="1">
    <source>
        <dbReference type="EMBL" id="KAF2005362.1"/>
    </source>
</evidence>
<name>A0A6A5WUH8_9PLEO</name>
<dbReference type="EMBL" id="ML977563">
    <property type="protein sequence ID" value="KAF2005362.1"/>
    <property type="molecule type" value="Genomic_DNA"/>
</dbReference>
<gene>
    <name evidence="1" type="ORF">P154DRAFT_616196</name>
</gene>
<dbReference type="Proteomes" id="UP000799779">
    <property type="component" value="Unassembled WGS sequence"/>
</dbReference>
<keyword evidence="2" id="KW-1185">Reference proteome</keyword>
<accession>A0A6A5WUH8</accession>
<evidence type="ECO:0000313" key="2">
    <source>
        <dbReference type="Proteomes" id="UP000799779"/>
    </source>
</evidence>